<accession>A0ABV0QPT2</accession>
<gene>
    <name evidence="1" type="ORF">XENOCAPTIV_003686</name>
</gene>
<proteinExistence type="predicted"/>
<comment type="caution">
    <text evidence="1">The sequence shown here is derived from an EMBL/GenBank/DDBJ whole genome shotgun (WGS) entry which is preliminary data.</text>
</comment>
<dbReference type="EMBL" id="JAHRIN010018184">
    <property type="protein sequence ID" value="MEQ2197814.1"/>
    <property type="molecule type" value="Genomic_DNA"/>
</dbReference>
<name>A0ABV0QPT2_9TELE</name>
<keyword evidence="2" id="KW-1185">Reference proteome</keyword>
<sequence length="149" mass="16466">MGLSVQQFKKCISQKQNQLCMMNAVSEVLFIFIYLPLKCSYCQGGEATGFETDAEGDYQPAVKGGDWFKLKTFVCSLFVNWFFMECSAGSNNAGGIAGKYEHAAEAFNAPPSIHVKVVRIQMTEEKLDIWCLRLIAASLRVSPSVLSSC</sequence>
<evidence type="ECO:0000313" key="2">
    <source>
        <dbReference type="Proteomes" id="UP001434883"/>
    </source>
</evidence>
<protein>
    <submittedName>
        <fullName evidence="1">Uncharacterized protein</fullName>
    </submittedName>
</protein>
<evidence type="ECO:0000313" key="1">
    <source>
        <dbReference type="EMBL" id="MEQ2197814.1"/>
    </source>
</evidence>
<organism evidence="1 2">
    <name type="scientific">Xenoophorus captivus</name>
    <dbReference type="NCBI Taxonomy" id="1517983"/>
    <lineage>
        <taxon>Eukaryota</taxon>
        <taxon>Metazoa</taxon>
        <taxon>Chordata</taxon>
        <taxon>Craniata</taxon>
        <taxon>Vertebrata</taxon>
        <taxon>Euteleostomi</taxon>
        <taxon>Actinopterygii</taxon>
        <taxon>Neopterygii</taxon>
        <taxon>Teleostei</taxon>
        <taxon>Neoteleostei</taxon>
        <taxon>Acanthomorphata</taxon>
        <taxon>Ovalentaria</taxon>
        <taxon>Atherinomorphae</taxon>
        <taxon>Cyprinodontiformes</taxon>
        <taxon>Goodeidae</taxon>
        <taxon>Xenoophorus</taxon>
    </lineage>
</organism>
<dbReference type="Proteomes" id="UP001434883">
    <property type="component" value="Unassembled WGS sequence"/>
</dbReference>
<reference evidence="1 2" key="1">
    <citation type="submission" date="2021-06" db="EMBL/GenBank/DDBJ databases">
        <authorList>
            <person name="Palmer J.M."/>
        </authorList>
    </citation>
    <scope>NUCLEOTIDE SEQUENCE [LARGE SCALE GENOMIC DNA]</scope>
    <source>
        <strain evidence="1 2">XC_2019</strain>
        <tissue evidence="1">Muscle</tissue>
    </source>
</reference>